<dbReference type="Pfam" id="PF06742">
    <property type="entry name" value="DUF1214"/>
    <property type="match status" value="1"/>
</dbReference>
<proteinExistence type="predicted"/>
<evidence type="ECO:0008006" key="5">
    <source>
        <dbReference type="Google" id="ProtNLM"/>
    </source>
</evidence>
<keyword evidence="4" id="KW-1185">Reference proteome</keyword>
<protein>
    <recommendedName>
        <fullName evidence="5">DUF1254 domain-containing protein</fullName>
    </recommendedName>
</protein>
<accession>A0A656HGE5</accession>
<evidence type="ECO:0000259" key="1">
    <source>
        <dbReference type="Pfam" id="PF06742"/>
    </source>
</evidence>
<sequence>MTTAAMLKTDPSEARLKEIAAIAEDAYIYGLPIVVNYATMFTFTDPGDPQYCAPFNTLINDHQVFTPDNKVVVTPNSDTPYSKVWLDLRAQPMVISVPDVEEVQAGYKVQPLSAFLGQPAPAPAPSIDFLPASTENLGNPETFYQCLDAALAFVPVDDYCKDIRKAMVSIGIGSGSFDFDSLPRDEQTAFMDGMSQGNEEVDNYPDRAGIVPVNGWSIGSAFGDGAFFNGDWLKRAYGTKAGIYGNDTAEAVYPSMRTCGDEVLDGSKHNYVMTFEMDQLPPVNAFWSVTMYDGNTQFLVDNPIDRYLINSSMVEGMKTNGNSLPIYIQYSHPGLDKETNWLPAPDGPIYLVMRLYWPKDGTEASSILPVGDGSWNPPPVMQVS</sequence>
<reference evidence="4" key="1">
    <citation type="journal article" date="2011" name="Stand. Genomic Sci.">
        <title>Genome sequence of the filamentous, gliding Thiothrix nivea neotype strain (JP2(T)).</title>
        <authorList>
            <person name="Lapidus A."/>
            <person name="Nolan M."/>
            <person name="Lucas S."/>
            <person name="Glavina Del Rio T."/>
            <person name="Tice H."/>
            <person name="Cheng J.F."/>
            <person name="Tapia R."/>
            <person name="Han C."/>
            <person name="Goodwin L."/>
            <person name="Pitluck S."/>
            <person name="Liolios K."/>
            <person name="Pagani I."/>
            <person name="Ivanova N."/>
            <person name="Huntemann M."/>
            <person name="Mavromatis K."/>
            <person name="Mikhailova N."/>
            <person name="Pati A."/>
            <person name="Chen A."/>
            <person name="Palaniappan K."/>
            <person name="Land M."/>
            <person name="Brambilla E.M."/>
            <person name="Rohde M."/>
            <person name="Abt B."/>
            <person name="Verbarg S."/>
            <person name="Goker M."/>
            <person name="Bristow J."/>
            <person name="Eisen J.A."/>
            <person name="Markowitz V."/>
            <person name="Hugenholtz P."/>
            <person name="Kyrpides N.C."/>
            <person name="Klenk H.P."/>
            <person name="Woyke T."/>
        </authorList>
    </citation>
    <scope>NUCLEOTIDE SEQUENCE [LARGE SCALE GENOMIC DNA]</scope>
    <source>
        <strain evidence="4">ATCC 35100 / DSM 5205 / JP2</strain>
    </source>
</reference>
<dbReference type="Proteomes" id="UP000005317">
    <property type="component" value="Unassembled WGS sequence"/>
</dbReference>
<dbReference type="Gene3D" id="2.60.40.1610">
    <property type="entry name" value="Domain of unknown function DUF1254"/>
    <property type="match status" value="1"/>
</dbReference>
<dbReference type="SUPFAM" id="SSF160935">
    <property type="entry name" value="VPA0735-like"/>
    <property type="match status" value="1"/>
</dbReference>
<name>A0A656HGE5_THINJ</name>
<feature type="domain" description="DUF1254" evidence="2">
    <location>
        <begin position="55"/>
        <end position="102"/>
    </location>
</feature>
<gene>
    <name evidence="3" type="ORF">Thini_2541</name>
</gene>
<dbReference type="Gene3D" id="2.60.120.600">
    <property type="entry name" value="Domain of unknown function DUF1214, C-terminal domain"/>
    <property type="match status" value="1"/>
</dbReference>
<dbReference type="InterPro" id="IPR037050">
    <property type="entry name" value="DUF1254_sf"/>
</dbReference>
<evidence type="ECO:0000313" key="4">
    <source>
        <dbReference type="Proteomes" id="UP000005317"/>
    </source>
</evidence>
<dbReference type="PANTHER" id="PTHR36509">
    <property type="entry name" value="BLL3101 PROTEIN"/>
    <property type="match status" value="1"/>
</dbReference>
<evidence type="ECO:0000259" key="2">
    <source>
        <dbReference type="Pfam" id="PF06863"/>
    </source>
</evidence>
<dbReference type="RefSeq" id="WP_002708996.1">
    <property type="nucleotide sequence ID" value="NZ_JH651384.1"/>
</dbReference>
<evidence type="ECO:0000313" key="3">
    <source>
        <dbReference type="EMBL" id="EIJ35084.1"/>
    </source>
</evidence>
<dbReference type="InterPro" id="IPR010679">
    <property type="entry name" value="DUF1254"/>
</dbReference>
<dbReference type="InterPro" id="IPR037049">
    <property type="entry name" value="DUF1214_C_sf"/>
</dbReference>
<dbReference type="InterPro" id="IPR010621">
    <property type="entry name" value="DUF1214"/>
</dbReference>
<dbReference type="PANTHER" id="PTHR36509:SF2">
    <property type="entry name" value="BLL3101 PROTEIN"/>
    <property type="match status" value="1"/>
</dbReference>
<dbReference type="EMBL" id="JH651384">
    <property type="protein sequence ID" value="EIJ35084.1"/>
    <property type="molecule type" value="Genomic_DNA"/>
</dbReference>
<dbReference type="Pfam" id="PF06863">
    <property type="entry name" value="DUF1254"/>
    <property type="match status" value="1"/>
</dbReference>
<dbReference type="AlphaFoldDB" id="A0A656HGE5"/>
<feature type="domain" description="DUF1214" evidence="1">
    <location>
        <begin position="251"/>
        <end position="359"/>
    </location>
</feature>
<organism evidence="3 4">
    <name type="scientific">Thiothrix nivea (strain ATCC 35100 / DSM 5205 / JP2)</name>
    <dbReference type="NCBI Taxonomy" id="870187"/>
    <lineage>
        <taxon>Bacteria</taxon>
        <taxon>Pseudomonadati</taxon>
        <taxon>Pseudomonadota</taxon>
        <taxon>Gammaproteobacteria</taxon>
        <taxon>Thiotrichales</taxon>
        <taxon>Thiotrichaceae</taxon>
        <taxon>Thiothrix</taxon>
    </lineage>
</organism>